<protein>
    <submittedName>
        <fullName evidence="3">Uncharacterized protein</fullName>
    </submittedName>
</protein>
<accession>A0A4R2KFE5</accession>
<comment type="caution">
    <text evidence="3">The sequence shown here is derived from an EMBL/GenBank/DDBJ whole genome shotgun (WGS) entry which is preliminary data.</text>
</comment>
<proteinExistence type="predicted"/>
<keyword evidence="2" id="KW-0812">Transmembrane</keyword>
<organism evidence="3 4">
    <name type="scientific">Actinocrispum wychmicini</name>
    <dbReference type="NCBI Taxonomy" id="1213861"/>
    <lineage>
        <taxon>Bacteria</taxon>
        <taxon>Bacillati</taxon>
        <taxon>Actinomycetota</taxon>
        <taxon>Actinomycetes</taxon>
        <taxon>Pseudonocardiales</taxon>
        <taxon>Pseudonocardiaceae</taxon>
        <taxon>Actinocrispum</taxon>
    </lineage>
</organism>
<name>A0A4R2KFE5_9PSEU</name>
<dbReference type="EMBL" id="SLWS01000001">
    <property type="protein sequence ID" value="TCO65235.1"/>
    <property type="molecule type" value="Genomic_DNA"/>
</dbReference>
<keyword evidence="4" id="KW-1185">Reference proteome</keyword>
<keyword evidence="2" id="KW-1133">Transmembrane helix</keyword>
<feature type="transmembrane region" description="Helical" evidence="2">
    <location>
        <begin position="77"/>
        <end position="105"/>
    </location>
</feature>
<dbReference type="Proteomes" id="UP000295680">
    <property type="component" value="Unassembled WGS sequence"/>
</dbReference>
<dbReference type="AlphaFoldDB" id="A0A4R2KFE5"/>
<feature type="region of interest" description="Disordered" evidence="1">
    <location>
        <begin position="1"/>
        <end position="20"/>
    </location>
</feature>
<keyword evidence="2" id="KW-0472">Membrane</keyword>
<evidence type="ECO:0000256" key="1">
    <source>
        <dbReference type="SAM" id="MobiDB-lite"/>
    </source>
</evidence>
<evidence type="ECO:0000313" key="4">
    <source>
        <dbReference type="Proteomes" id="UP000295680"/>
    </source>
</evidence>
<gene>
    <name evidence="3" type="ORF">EV192_1011023</name>
</gene>
<dbReference type="RefSeq" id="WP_132111516.1">
    <property type="nucleotide sequence ID" value="NZ_SLWS01000001.1"/>
</dbReference>
<evidence type="ECO:0000313" key="3">
    <source>
        <dbReference type="EMBL" id="TCO65235.1"/>
    </source>
</evidence>
<reference evidence="3 4" key="1">
    <citation type="submission" date="2019-03" db="EMBL/GenBank/DDBJ databases">
        <title>Genomic Encyclopedia of Type Strains, Phase IV (KMG-IV): sequencing the most valuable type-strain genomes for metagenomic binning, comparative biology and taxonomic classification.</title>
        <authorList>
            <person name="Goeker M."/>
        </authorList>
    </citation>
    <scope>NUCLEOTIDE SEQUENCE [LARGE SCALE GENOMIC DNA]</scope>
    <source>
        <strain evidence="3 4">DSM 45934</strain>
    </source>
</reference>
<evidence type="ECO:0000256" key="2">
    <source>
        <dbReference type="SAM" id="Phobius"/>
    </source>
</evidence>
<dbReference type="OrthoDB" id="3700289at2"/>
<feature type="transmembrane region" description="Helical" evidence="2">
    <location>
        <begin position="29"/>
        <end position="51"/>
    </location>
</feature>
<sequence>MTAQPETAQEPEVPESPPYRARLNQPRRAFVGVAEVVVAGFLVWLAFWLWAKAPVTITQSFGDGQPPYVSHRYFGHWLSLSILSGTVAAVLVLDAVREFVLAVRARPRAKGRRRR</sequence>